<protein>
    <submittedName>
        <fullName evidence="1">Uncharacterized protein</fullName>
    </submittedName>
</protein>
<accession>A0ABQ9TYS1</accession>
<comment type="caution">
    <text evidence="1">The sequence shown here is derived from an EMBL/GenBank/DDBJ whole genome shotgun (WGS) entry which is preliminary data.</text>
</comment>
<organism evidence="1 2">
    <name type="scientific">Saguinus oedipus</name>
    <name type="common">Cotton-top tamarin</name>
    <name type="synonym">Oedipomidas oedipus</name>
    <dbReference type="NCBI Taxonomy" id="9490"/>
    <lineage>
        <taxon>Eukaryota</taxon>
        <taxon>Metazoa</taxon>
        <taxon>Chordata</taxon>
        <taxon>Craniata</taxon>
        <taxon>Vertebrata</taxon>
        <taxon>Euteleostomi</taxon>
        <taxon>Mammalia</taxon>
        <taxon>Eutheria</taxon>
        <taxon>Euarchontoglires</taxon>
        <taxon>Primates</taxon>
        <taxon>Haplorrhini</taxon>
        <taxon>Platyrrhini</taxon>
        <taxon>Cebidae</taxon>
        <taxon>Callitrichinae</taxon>
        <taxon>Saguinus</taxon>
    </lineage>
</organism>
<keyword evidence="2" id="KW-1185">Reference proteome</keyword>
<sequence length="52" mass="5866">EELVTALCNQRYPLEKERTGALDRVGAEVLLLECQHQVTLQELRDAEAEGRA</sequence>
<evidence type="ECO:0000313" key="1">
    <source>
        <dbReference type="EMBL" id="KAK2089679.1"/>
    </source>
</evidence>
<evidence type="ECO:0000313" key="2">
    <source>
        <dbReference type="Proteomes" id="UP001266305"/>
    </source>
</evidence>
<reference evidence="1 2" key="1">
    <citation type="submission" date="2023-05" db="EMBL/GenBank/DDBJ databases">
        <title>B98-5 Cell Line De Novo Hybrid Assembly: An Optical Mapping Approach.</title>
        <authorList>
            <person name="Kananen K."/>
            <person name="Auerbach J.A."/>
            <person name="Kautto E."/>
            <person name="Blachly J.S."/>
        </authorList>
    </citation>
    <scope>NUCLEOTIDE SEQUENCE [LARGE SCALE GENOMIC DNA]</scope>
    <source>
        <strain evidence="1">B95-8</strain>
        <tissue evidence="1">Cell line</tissue>
    </source>
</reference>
<feature type="non-terminal residue" evidence="1">
    <location>
        <position position="1"/>
    </location>
</feature>
<feature type="non-terminal residue" evidence="1">
    <location>
        <position position="52"/>
    </location>
</feature>
<gene>
    <name evidence="1" type="ORF">P7K49_032345</name>
</gene>
<dbReference type="EMBL" id="JASSZA010000018">
    <property type="protein sequence ID" value="KAK2089679.1"/>
    <property type="molecule type" value="Genomic_DNA"/>
</dbReference>
<name>A0ABQ9TYS1_SAGOE</name>
<dbReference type="Proteomes" id="UP001266305">
    <property type="component" value="Unassembled WGS sequence"/>
</dbReference>
<proteinExistence type="predicted"/>